<dbReference type="Pfam" id="PF24553">
    <property type="entry name" value="Rv0428c_C"/>
    <property type="match status" value="1"/>
</dbReference>
<feature type="domain" description="N-acetyltransferase" evidence="1">
    <location>
        <begin position="189"/>
        <end position="320"/>
    </location>
</feature>
<dbReference type="InterPro" id="IPR000182">
    <property type="entry name" value="GNAT_dom"/>
</dbReference>
<dbReference type="CDD" id="cd04301">
    <property type="entry name" value="NAT_SF"/>
    <property type="match status" value="1"/>
</dbReference>
<dbReference type="RefSeq" id="WP_184989378.1">
    <property type="nucleotide sequence ID" value="NZ_BOMK01000050.1"/>
</dbReference>
<comment type="caution">
    <text evidence="2">The sequence shown here is derived from an EMBL/GenBank/DDBJ whole genome shotgun (WGS) entry which is preliminary data.</text>
</comment>
<protein>
    <submittedName>
        <fullName evidence="2">GNAT superfamily N-acetyltransferase</fullName>
    </submittedName>
</protein>
<proteinExistence type="predicted"/>
<dbReference type="EMBL" id="JACHNH010000001">
    <property type="protein sequence ID" value="MBB4759952.1"/>
    <property type="molecule type" value="Genomic_DNA"/>
</dbReference>
<sequence length="320" mass="34536">MLRRQDVGHRVVVRRIVGVSHNRPLFADALGELVELTETELTLATAKGTLRVPLREVHRAKRVPPARRPPAAEVVALELAANEAWPAPIQARLGGWILRAAENWTGRANAALAVGDPDRTLEAAIDAVELWYAARGQRPMINTPMPLAAPVNAALDGRGWTARPLTLVQTAPLPALVGDVAPRRDLPPVELADSPADAWYEMVAEHKGTLPAVARKLLTGVPEVVFASVRDEAGDLLAVGRGAVTGPDRWLGVSLVQTAPAARRMGLGRHLVRAVAGWATQRGAARAYLQVEERNTPATTLYQGLGFRTHHTYLTREAPD</sequence>
<dbReference type="PANTHER" id="PTHR43072">
    <property type="entry name" value="N-ACETYLTRANSFERASE"/>
    <property type="match status" value="1"/>
</dbReference>
<evidence type="ECO:0000259" key="1">
    <source>
        <dbReference type="PROSITE" id="PS51186"/>
    </source>
</evidence>
<reference evidence="2 3" key="1">
    <citation type="submission" date="2020-08" db="EMBL/GenBank/DDBJ databases">
        <title>Sequencing the genomes of 1000 actinobacteria strains.</title>
        <authorList>
            <person name="Klenk H.-P."/>
        </authorList>
    </citation>
    <scope>NUCLEOTIDE SEQUENCE [LARGE SCALE GENOMIC DNA]</scope>
    <source>
        <strain evidence="2 3">DSM 43149</strain>
    </source>
</reference>
<keyword evidence="3" id="KW-1185">Reference proteome</keyword>
<dbReference type="AlphaFoldDB" id="A0A7W7MMR7"/>
<organism evidence="2 3">
    <name type="scientific">Actinoplanes digitatis</name>
    <dbReference type="NCBI Taxonomy" id="1868"/>
    <lineage>
        <taxon>Bacteria</taxon>
        <taxon>Bacillati</taxon>
        <taxon>Actinomycetota</taxon>
        <taxon>Actinomycetes</taxon>
        <taxon>Micromonosporales</taxon>
        <taxon>Micromonosporaceae</taxon>
        <taxon>Actinoplanes</taxon>
    </lineage>
</organism>
<dbReference type="SUPFAM" id="SSF55729">
    <property type="entry name" value="Acyl-CoA N-acyltransferases (Nat)"/>
    <property type="match status" value="1"/>
</dbReference>
<dbReference type="InterPro" id="IPR016181">
    <property type="entry name" value="Acyl_CoA_acyltransferase"/>
</dbReference>
<dbReference type="InterPro" id="IPR056935">
    <property type="entry name" value="Rv0428c-like_C"/>
</dbReference>
<gene>
    <name evidence="2" type="ORF">BJ971_000508</name>
</gene>
<evidence type="ECO:0000313" key="2">
    <source>
        <dbReference type="EMBL" id="MBB4759952.1"/>
    </source>
</evidence>
<accession>A0A7W7MMR7</accession>
<dbReference type="Gene3D" id="3.40.630.30">
    <property type="match status" value="1"/>
</dbReference>
<name>A0A7W7MMR7_9ACTN</name>
<dbReference type="GO" id="GO:0016747">
    <property type="term" value="F:acyltransferase activity, transferring groups other than amino-acyl groups"/>
    <property type="evidence" value="ECO:0007669"/>
    <property type="project" value="InterPro"/>
</dbReference>
<dbReference type="PANTHER" id="PTHR43072:SF60">
    <property type="entry name" value="L-2,4-DIAMINOBUTYRIC ACID ACETYLTRANSFERASE"/>
    <property type="match status" value="1"/>
</dbReference>
<keyword evidence="2" id="KW-0808">Transferase</keyword>
<dbReference type="PROSITE" id="PS51186">
    <property type="entry name" value="GNAT"/>
    <property type="match status" value="1"/>
</dbReference>
<dbReference type="Proteomes" id="UP000578112">
    <property type="component" value="Unassembled WGS sequence"/>
</dbReference>
<evidence type="ECO:0000313" key="3">
    <source>
        <dbReference type="Proteomes" id="UP000578112"/>
    </source>
</evidence>